<proteinExistence type="predicted"/>
<dbReference type="Proteomes" id="UP000474758">
    <property type="component" value="Unassembled WGS sequence"/>
</dbReference>
<name>A0A6M1UAS2_9RHOB</name>
<dbReference type="RefSeq" id="WP_165053606.1">
    <property type="nucleotide sequence ID" value="NZ_JAALFE010000029.1"/>
</dbReference>
<comment type="caution">
    <text evidence="2">The sequence shown here is derived from an EMBL/GenBank/DDBJ whole genome shotgun (WGS) entry which is preliminary data.</text>
</comment>
<dbReference type="AlphaFoldDB" id="A0A6M1UAS2"/>
<protein>
    <submittedName>
        <fullName evidence="2">YIP1 family protein</fullName>
    </submittedName>
</protein>
<keyword evidence="1" id="KW-1133">Transmembrane helix</keyword>
<reference evidence="2 3" key="1">
    <citation type="submission" date="2020-02" db="EMBL/GenBank/DDBJ databases">
        <title>Rhodobacter translucens sp. nov., a novel bacterium isolated from activated sludge.</title>
        <authorList>
            <person name="Liu J."/>
        </authorList>
    </citation>
    <scope>NUCLEOTIDE SEQUENCE [LARGE SCALE GENOMIC DNA]</scope>
    <source>
        <strain evidence="2 3">HX-7-19</strain>
    </source>
</reference>
<feature type="transmembrane region" description="Helical" evidence="1">
    <location>
        <begin position="143"/>
        <end position="163"/>
    </location>
</feature>
<sequence length="174" mass="18520">MPVVPDMLASWRRPRAVIARKLAEGPREDRALATLMGACGMIFVAQWPGLAREAHLTRIAAEAAGTPLDQVPSLQALMGSRLMALVFIAPLVFYALAGISQLVARAMGGKGTGFGARLALFWALFCTTPLMLLQGLVTGFVGPGAGAGMVGMLVFAGFLYLWINMLIEAQKSWT</sequence>
<keyword evidence="1" id="KW-0472">Membrane</keyword>
<dbReference type="EMBL" id="JAALFE010000029">
    <property type="protein sequence ID" value="NGQ93063.1"/>
    <property type="molecule type" value="Genomic_DNA"/>
</dbReference>
<evidence type="ECO:0000256" key="1">
    <source>
        <dbReference type="SAM" id="Phobius"/>
    </source>
</evidence>
<gene>
    <name evidence="2" type="ORF">G5V65_19415</name>
</gene>
<feature type="transmembrane region" description="Helical" evidence="1">
    <location>
        <begin position="82"/>
        <end position="104"/>
    </location>
</feature>
<keyword evidence="1" id="KW-0812">Transmembrane</keyword>
<feature type="transmembrane region" description="Helical" evidence="1">
    <location>
        <begin position="116"/>
        <end position="137"/>
    </location>
</feature>
<keyword evidence="3" id="KW-1185">Reference proteome</keyword>
<accession>A0A6M1UAS2</accession>
<organism evidence="2 3">
    <name type="scientific">Paragemmobacter kunshanensis</name>
    <dbReference type="NCBI Taxonomy" id="2583234"/>
    <lineage>
        <taxon>Bacteria</taxon>
        <taxon>Pseudomonadati</taxon>
        <taxon>Pseudomonadota</taxon>
        <taxon>Alphaproteobacteria</taxon>
        <taxon>Rhodobacterales</taxon>
        <taxon>Paracoccaceae</taxon>
        <taxon>Paragemmobacter</taxon>
    </lineage>
</organism>
<evidence type="ECO:0000313" key="3">
    <source>
        <dbReference type="Proteomes" id="UP000474758"/>
    </source>
</evidence>
<evidence type="ECO:0000313" key="2">
    <source>
        <dbReference type="EMBL" id="NGQ93063.1"/>
    </source>
</evidence>